<evidence type="ECO:0000313" key="3">
    <source>
        <dbReference type="Proteomes" id="UP000717752"/>
    </source>
</evidence>
<keyword evidence="3" id="KW-1185">Reference proteome</keyword>
<organism evidence="2 3">
    <name type="scientific">Rhizobium mesosinicum</name>
    <dbReference type="NCBI Taxonomy" id="335017"/>
    <lineage>
        <taxon>Bacteria</taxon>
        <taxon>Pseudomonadati</taxon>
        <taxon>Pseudomonadota</taxon>
        <taxon>Alphaproteobacteria</taxon>
        <taxon>Hyphomicrobiales</taxon>
        <taxon>Rhizobiaceae</taxon>
        <taxon>Rhizobium/Agrobacterium group</taxon>
        <taxon>Rhizobium</taxon>
    </lineage>
</organism>
<name>A0ABS7H2V2_9HYPH</name>
<dbReference type="EMBL" id="JAEUAK010000012">
    <property type="protein sequence ID" value="MBW9055689.1"/>
    <property type="molecule type" value="Genomic_DNA"/>
</dbReference>
<keyword evidence="1" id="KW-0812">Transmembrane</keyword>
<evidence type="ECO:0000313" key="2">
    <source>
        <dbReference type="EMBL" id="MBW9055689.1"/>
    </source>
</evidence>
<proteinExistence type="predicted"/>
<reference evidence="2 3" key="1">
    <citation type="journal article" date="2021" name="MBio">
        <title>Poor Competitiveness of Bradyrhizobium in Pigeon Pea Root Colonization in Indian Soils.</title>
        <authorList>
            <person name="Chalasani D."/>
            <person name="Basu A."/>
            <person name="Pullabhotla S.V.S.R.N."/>
            <person name="Jorrin B."/>
            <person name="Neal A.L."/>
            <person name="Poole P.S."/>
            <person name="Podile A.R."/>
            <person name="Tkacz A."/>
        </authorList>
    </citation>
    <scope>NUCLEOTIDE SEQUENCE [LARGE SCALE GENOMIC DNA]</scope>
    <source>
        <strain evidence="2 3">HU56</strain>
    </source>
</reference>
<evidence type="ECO:0000256" key="1">
    <source>
        <dbReference type="SAM" id="Phobius"/>
    </source>
</evidence>
<protein>
    <submittedName>
        <fullName evidence="2">Uncharacterized protein</fullName>
    </submittedName>
</protein>
<dbReference type="RefSeq" id="WP_220337046.1">
    <property type="nucleotide sequence ID" value="NZ_JAEUAK010000012.1"/>
</dbReference>
<dbReference type="Proteomes" id="UP000717752">
    <property type="component" value="Unassembled WGS sequence"/>
</dbReference>
<sequence length="164" mass="18177">MPKTSSSLPEGIEDHTRFQQRFWFAQRWAWIGFAAILVAALFGALGRGGPLSQRESKLAGGSLELPIITRWNAPDELRVFFLPSSSDRRLVVDPDFLTIFSIESIAPPEKATDYENGRIGYAFPADATAASQVILRLQTQKPGLYSFRIGIGQNVVERSVIILP</sequence>
<keyword evidence="1" id="KW-1133">Transmembrane helix</keyword>
<feature type="transmembrane region" description="Helical" evidence="1">
    <location>
        <begin position="28"/>
        <end position="46"/>
    </location>
</feature>
<comment type="caution">
    <text evidence="2">The sequence shown here is derived from an EMBL/GenBank/DDBJ whole genome shotgun (WGS) entry which is preliminary data.</text>
</comment>
<keyword evidence="1" id="KW-0472">Membrane</keyword>
<gene>
    <name evidence="2" type="ORF">JNB85_25085</name>
</gene>
<accession>A0ABS7H2V2</accession>